<keyword evidence="4" id="KW-1185">Reference proteome</keyword>
<reference evidence="3 4" key="1">
    <citation type="journal article" date="2015" name="Plant Cell">
        <title>Oil accumulation by the oleaginous diatom Fistulifera solaris as revealed by the genome and transcriptome.</title>
        <authorList>
            <person name="Tanaka T."/>
            <person name="Maeda Y."/>
            <person name="Veluchamy A."/>
            <person name="Tanaka M."/>
            <person name="Abida H."/>
            <person name="Marechal E."/>
            <person name="Bowler C."/>
            <person name="Muto M."/>
            <person name="Sunaga Y."/>
            <person name="Tanaka M."/>
            <person name="Yoshino T."/>
            <person name="Taniguchi T."/>
            <person name="Fukuda Y."/>
            <person name="Nemoto M."/>
            <person name="Matsumoto M."/>
            <person name="Wong P.S."/>
            <person name="Aburatani S."/>
            <person name="Fujibuchi W."/>
        </authorList>
    </citation>
    <scope>NUCLEOTIDE SEQUENCE [LARGE SCALE GENOMIC DNA]</scope>
    <source>
        <strain evidence="3 4">JPCC DA0580</strain>
    </source>
</reference>
<dbReference type="InterPro" id="IPR011009">
    <property type="entry name" value="Kinase-like_dom_sf"/>
</dbReference>
<evidence type="ECO:0000259" key="2">
    <source>
        <dbReference type="Pfam" id="PF03109"/>
    </source>
</evidence>
<accession>A0A1Z5K7V6</accession>
<feature type="region of interest" description="Disordered" evidence="1">
    <location>
        <begin position="1"/>
        <end position="39"/>
    </location>
</feature>
<name>A0A1Z5K7V6_FISSO</name>
<feature type="domain" description="ABC1 atypical kinase-like" evidence="2">
    <location>
        <begin position="274"/>
        <end position="410"/>
    </location>
</feature>
<organism evidence="3 4">
    <name type="scientific">Fistulifera solaris</name>
    <name type="common">Oleaginous diatom</name>
    <dbReference type="NCBI Taxonomy" id="1519565"/>
    <lineage>
        <taxon>Eukaryota</taxon>
        <taxon>Sar</taxon>
        <taxon>Stramenopiles</taxon>
        <taxon>Ochrophyta</taxon>
        <taxon>Bacillariophyta</taxon>
        <taxon>Bacillariophyceae</taxon>
        <taxon>Bacillariophycidae</taxon>
        <taxon>Naviculales</taxon>
        <taxon>Naviculaceae</taxon>
        <taxon>Fistulifera</taxon>
    </lineage>
</organism>
<feature type="domain" description="ABC1 atypical kinase-like" evidence="2">
    <location>
        <begin position="480"/>
        <end position="558"/>
    </location>
</feature>
<comment type="caution">
    <text evidence="3">The sequence shown here is derived from an EMBL/GenBank/DDBJ whole genome shotgun (WGS) entry which is preliminary data.</text>
</comment>
<dbReference type="SUPFAM" id="SSF56112">
    <property type="entry name" value="Protein kinase-like (PK-like)"/>
    <property type="match status" value="1"/>
</dbReference>
<dbReference type="EMBL" id="BDSP01000182">
    <property type="protein sequence ID" value="GAX22350.1"/>
    <property type="molecule type" value="Genomic_DNA"/>
</dbReference>
<dbReference type="AlphaFoldDB" id="A0A1Z5K7V6"/>
<sequence>MVNPTQRERRSRRASDHTNRRKKSQQQHQKRIDTSSSTRSVYRSLQANVMHERNYLSILTIVASLQLWKASASSAVPPSLVSPNIPYPSIGDLAAERAHYIKHVLKSRMDYVHSKKRTRDFAKWAKQGDIKIYSMHGVQVDSDYILEEKLLVPQKVAEESHDPFPPNRMNLDIFSTENSPPSCYEGISPQAEEKRSIKNWELIMRVLKLSITFAPCYLTVGLAVFSTTFRENTWFSWLTSSIASSGAAWIKWGQWSSTRSDMFPEALCDKLSILHANAPAHSWDHSETILESSLGLAKGSLDLVFDDFEKEPIASGSIAQVHKAVLEGKPIALKIRHPNVARLIEMDFRIMAGLARIFDYIPALSWLHIRESVEQFSHTMSAQSYLNVEAHHLEVLNHNFRNWPRVQFPHPFYANAACIIESFEPGSIVTSIIDQYNDLADYINIGNFQGYLQCAKGGKLKKTGTPKFIEGHDVMPVAMRSFIVTTGLGLYLKMLLLDNLLHADLHAGNILLDFHSKKSGFDGKVTLVDAGMVAQLTEDESSTFVGLLSSMGEGDGRMAAKFALQFSLENNLSAEQEESFCDDMAALFDERCRGYGTHVDVGHVLRGVLTLIRKHQVRIDANFATLTINILCLESLASQVCPSYNLLDSARPLLQSYRRICYTKDGEPIPQHKRSKLANVWLSLKYLNKQKADRKFFRRLQKPISWRVAKHLH</sequence>
<dbReference type="PANTHER" id="PTHR45890:SF1">
    <property type="entry name" value="AARF DOMAIN CONTAINING KINASE 2"/>
    <property type="match status" value="1"/>
</dbReference>
<dbReference type="PANTHER" id="PTHR45890">
    <property type="entry name" value="AARF DOMAIN CONTAINING KINASE 2 (PREDICTED)"/>
    <property type="match status" value="1"/>
</dbReference>
<dbReference type="OrthoDB" id="1290869at2759"/>
<dbReference type="Pfam" id="PF03109">
    <property type="entry name" value="ABC1"/>
    <property type="match status" value="2"/>
</dbReference>
<proteinExistence type="predicted"/>
<dbReference type="Proteomes" id="UP000198406">
    <property type="component" value="Unassembled WGS sequence"/>
</dbReference>
<dbReference type="GO" id="GO:0016301">
    <property type="term" value="F:kinase activity"/>
    <property type="evidence" value="ECO:0007669"/>
    <property type="project" value="UniProtKB-KW"/>
</dbReference>
<keyword evidence="3" id="KW-0418">Kinase</keyword>
<feature type="compositionally biased region" description="Basic residues" evidence="1">
    <location>
        <begin position="19"/>
        <end position="29"/>
    </location>
</feature>
<gene>
    <name evidence="3" type="ORF">FisN_3Hh444</name>
</gene>
<dbReference type="InterPro" id="IPR004147">
    <property type="entry name" value="ABC1_dom"/>
</dbReference>
<protein>
    <submittedName>
        <fullName evidence="3">AarF domain-containing kinase</fullName>
    </submittedName>
</protein>
<dbReference type="InParanoid" id="A0A1Z5K7V6"/>
<evidence type="ECO:0000313" key="3">
    <source>
        <dbReference type="EMBL" id="GAX22350.1"/>
    </source>
</evidence>
<keyword evidence="3" id="KW-0808">Transferase</keyword>
<dbReference type="InterPro" id="IPR052402">
    <property type="entry name" value="ADCK_kinase"/>
</dbReference>
<evidence type="ECO:0000313" key="4">
    <source>
        <dbReference type="Proteomes" id="UP000198406"/>
    </source>
</evidence>
<evidence type="ECO:0000256" key="1">
    <source>
        <dbReference type="SAM" id="MobiDB-lite"/>
    </source>
</evidence>